<dbReference type="InterPro" id="IPR050832">
    <property type="entry name" value="Bact_Acetyltransf"/>
</dbReference>
<dbReference type="GO" id="GO:0016747">
    <property type="term" value="F:acyltransferase activity, transferring groups other than amino-acyl groups"/>
    <property type="evidence" value="ECO:0007669"/>
    <property type="project" value="InterPro"/>
</dbReference>
<evidence type="ECO:0000256" key="2">
    <source>
        <dbReference type="ARBA" id="ARBA00023315"/>
    </source>
</evidence>
<gene>
    <name evidence="4" type="ORF">JETT_3488</name>
</gene>
<dbReference type="Pfam" id="PF00583">
    <property type="entry name" value="Acetyltransf_1"/>
    <property type="match status" value="1"/>
</dbReference>
<dbReference type="Gene3D" id="3.40.630.30">
    <property type="match status" value="1"/>
</dbReference>
<sequence length="285" mass="30993">MSVRLRQGTIEDAKTCGPICYTAFKAIADQHNFPPDFSSPEITTTLLSEFLAHPNFYGVVAELDGRVAGSNFVDERSTIAGIGPITVDPAVQDRAIGQELMRHVLERIAQRRFPGCRLVQAAYHNRSLSLYTKLGFMAREPLSTMQGPPLAVQIPGYTVRPATAGDLDACNQVCLRVHGHDRSGELLDALKQRTVTVVEHGSRITGYATSVAFFGHAVGETNEDLKALIGAAPAFPGPGFLLPTRNGNLFRWCLEHGLRVVQPMTLMSVGLYNEPAGVFLASILY</sequence>
<dbReference type="PROSITE" id="PS51186">
    <property type="entry name" value="GNAT"/>
    <property type="match status" value="1"/>
</dbReference>
<proteinExistence type="predicted"/>
<dbReference type="PANTHER" id="PTHR43877:SF2">
    <property type="entry name" value="AMINOALKYLPHOSPHONATE N-ACETYLTRANSFERASE-RELATED"/>
    <property type="match status" value="1"/>
</dbReference>
<evidence type="ECO:0000313" key="4">
    <source>
        <dbReference type="EMBL" id="TLD40256.1"/>
    </source>
</evidence>
<evidence type="ECO:0000259" key="3">
    <source>
        <dbReference type="PROSITE" id="PS51186"/>
    </source>
</evidence>
<accession>A0A533Q6M6</accession>
<protein>
    <submittedName>
        <fullName evidence="4">GNAT family N-acetyltransferase</fullName>
    </submittedName>
</protein>
<dbReference type="InterPro" id="IPR016181">
    <property type="entry name" value="Acyl_CoA_acyltransferase"/>
</dbReference>
<organism evidence="4 5">
    <name type="scientific">Candidatus Jettenia ecosi</name>
    <dbReference type="NCBI Taxonomy" id="2494326"/>
    <lineage>
        <taxon>Bacteria</taxon>
        <taxon>Pseudomonadati</taxon>
        <taxon>Planctomycetota</taxon>
        <taxon>Candidatus Brocadiia</taxon>
        <taxon>Candidatus Brocadiales</taxon>
        <taxon>Candidatus Brocadiaceae</taxon>
        <taxon>Candidatus Jettenia</taxon>
    </lineage>
</organism>
<dbReference type="EMBL" id="SULG01000116">
    <property type="protein sequence ID" value="TLD40256.1"/>
    <property type="molecule type" value="Genomic_DNA"/>
</dbReference>
<name>A0A533Q6M6_9BACT</name>
<dbReference type="PANTHER" id="PTHR43877">
    <property type="entry name" value="AMINOALKYLPHOSPHONATE N-ACETYLTRANSFERASE-RELATED-RELATED"/>
    <property type="match status" value="1"/>
</dbReference>
<keyword evidence="2" id="KW-0012">Acyltransferase</keyword>
<dbReference type="Proteomes" id="UP000319783">
    <property type="component" value="Unassembled WGS sequence"/>
</dbReference>
<evidence type="ECO:0000313" key="5">
    <source>
        <dbReference type="Proteomes" id="UP000319783"/>
    </source>
</evidence>
<keyword evidence="1 4" id="KW-0808">Transferase</keyword>
<dbReference type="AlphaFoldDB" id="A0A533Q6M6"/>
<comment type="caution">
    <text evidence="4">The sequence shown here is derived from an EMBL/GenBank/DDBJ whole genome shotgun (WGS) entry which is preliminary data.</text>
</comment>
<reference evidence="4 5" key="1">
    <citation type="submission" date="2019-04" db="EMBL/GenBank/DDBJ databases">
        <title>Genome of a novel bacterium Candidatus Jettenia ecosi reconstructed from metagenome of an anammox bioreactor.</title>
        <authorList>
            <person name="Mardanov A.V."/>
            <person name="Beletsky A.V."/>
            <person name="Ravin N.V."/>
            <person name="Botchkova E.A."/>
            <person name="Litti Y.V."/>
            <person name="Nozhevnikova A.N."/>
        </authorList>
    </citation>
    <scope>NUCLEOTIDE SEQUENCE [LARGE SCALE GENOMIC DNA]</scope>
    <source>
        <strain evidence="4">J2</strain>
    </source>
</reference>
<dbReference type="CDD" id="cd04301">
    <property type="entry name" value="NAT_SF"/>
    <property type="match status" value="1"/>
</dbReference>
<dbReference type="InterPro" id="IPR000182">
    <property type="entry name" value="GNAT_dom"/>
</dbReference>
<evidence type="ECO:0000256" key="1">
    <source>
        <dbReference type="ARBA" id="ARBA00022679"/>
    </source>
</evidence>
<dbReference type="SUPFAM" id="SSF55729">
    <property type="entry name" value="Acyl-CoA N-acyltransferases (Nat)"/>
    <property type="match status" value="1"/>
</dbReference>
<feature type="domain" description="N-acetyltransferase" evidence="3">
    <location>
        <begin position="3"/>
        <end position="155"/>
    </location>
</feature>